<organism evidence="1 2">
    <name type="scientific">Maritimibacter fusiformis</name>
    <dbReference type="NCBI Taxonomy" id="2603819"/>
    <lineage>
        <taxon>Bacteria</taxon>
        <taxon>Pseudomonadati</taxon>
        <taxon>Pseudomonadota</taxon>
        <taxon>Alphaproteobacteria</taxon>
        <taxon>Rhodobacterales</taxon>
        <taxon>Roseobacteraceae</taxon>
        <taxon>Maritimibacter</taxon>
    </lineage>
</organism>
<name>A0A5D0R9J9_9RHOB</name>
<accession>A0A5D0R9J9</accession>
<sequence length="87" mass="9805">MNVTRIEITDPRFDPDAARHQAHVSFDMQSASDAGPVLVHFLCHSPRRADDPASLVTEDLIADALRQARRMPGFRRGERRIVLRLSA</sequence>
<proteinExistence type="predicted"/>
<reference evidence="1 2" key="1">
    <citation type="submission" date="2019-08" db="EMBL/GenBank/DDBJ databases">
        <title>Identification of a novel species of the genus Boseongicola.</title>
        <authorList>
            <person name="Zhang X.-Q."/>
        </authorList>
    </citation>
    <scope>NUCLEOTIDE SEQUENCE [LARGE SCALE GENOMIC DNA]</scope>
    <source>
        <strain evidence="1 2">HY14</strain>
    </source>
</reference>
<comment type="caution">
    <text evidence="1">The sequence shown here is derived from an EMBL/GenBank/DDBJ whole genome shotgun (WGS) entry which is preliminary data.</text>
</comment>
<keyword evidence="2" id="KW-1185">Reference proteome</keyword>
<evidence type="ECO:0000313" key="1">
    <source>
        <dbReference type="EMBL" id="TYB77536.1"/>
    </source>
</evidence>
<evidence type="ECO:0000313" key="2">
    <source>
        <dbReference type="Proteomes" id="UP000322080"/>
    </source>
</evidence>
<dbReference type="AlphaFoldDB" id="A0A5D0R9J9"/>
<dbReference type="RefSeq" id="WP_148379393.1">
    <property type="nucleotide sequence ID" value="NZ_VSIY01000015.1"/>
</dbReference>
<dbReference type="Proteomes" id="UP000322080">
    <property type="component" value="Unassembled WGS sequence"/>
</dbReference>
<protein>
    <submittedName>
        <fullName evidence="1">Uncharacterized protein</fullName>
    </submittedName>
</protein>
<gene>
    <name evidence="1" type="ORF">FVF75_14805</name>
</gene>
<dbReference type="EMBL" id="VSIY01000015">
    <property type="protein sequence ID" value="TYB77536.1"/>
    <property type="molecule type" value="Genomic_DNA"/>
</dbReference>